<feature type="domain" description="Thioredoxin" evidence="1">
    <location>
        <begin position="32"/>
        <end position="185"/>
    </location>
</feature>
<dbReference type="Gene3D" id="3.40.30.10">
    <property type="entry name" value="Glutaredoxin"/>
    <property type="match status" value="1"/>
</dbReference>
<evidence type="ECO:0000313" key="2">
    <source>
        <dbReference type="EMBL" id="TWT43586.1"/>
    </source>
</evidence>
<sequence>MRYGFIIAALLGCWFTSGIESQVTAGEFNEVKSYLDPAPEWEALPNASGESLTFSDFKDADVLVVAFTCNSCPYAVDYEDRLIHLTDHYKASDKNVQVVAINVNLVEADQLDAMKVRAKEKSFSFPYLFDETQQIARAYGASRTPEFFVLNKDRKIVYMGAFDDDTNAEQASKHYVNNAIEAALKGDRPEVVETVPIGCSIRFLSEREMERFKKKQARQR</sequence>
<protein>
    <submittedName>
        <fullName evidence="2">Thiol-disulfide oxidoreductase</fullName>
    </submittedName>
</protein>
<dbReference type="GO" id="GO:0016491">
    <property type="term" value="F:oxidoreductase activity"/>
    <property type="evidence" value="ECO:0007669"/>
    <property type="project" value="InterPro"/>
</dbReference>
<comment type="caution">
    <text evidence="2">The sequence shown here is derived from an EMBL/GenBank/DDBJ whole genome shotgun (WGS) entry which is preliminary data.</text>
</comment>
<dbReference type="AlphaFoldDB" id="A0A5C5VY81"/>
<dbReference type="PANTHER" id="PTHR43640:SF1">
    <property type="entry name" value="THIOREDOXIN-DEPENDENT PEROXIREDOXIN"/>
    <property type="match status" value="1"/>
</dbReference>
<keyword evidence="3" id="KW-1185">Reference proteome</keyword>
<dbReference type="Proteomes" id="UP000317243">
    <property type="component" value="Unassembled WGS sequence"/>
</dbReference>
<gene>
    <name evidence="2" type="ORF">KOR42_44040</name>
</gene>
<reference evidence="2 3" key="1">
    <citation type="submission" date="2019-02" db="EMBL/GenBank/DDBJ databases">
        <title>Deep-cultivation of Planctomycetes and their phenomic and genomic characterization uncovers novel biology.</title>
        <authorList>
            <person name="Wiegand S."/>
            <person name="Jogler M."/>
            <person name="Boedeker C."/>
            <person name="Pinto D."/>
            <person name="Vollmers J."/>
            <person name="Rivas-Marin E."/>
            <person name="Kohn T."/>
            <person name="Peeters S.H."/>
            <person name="Heuer A."/>
            <person name="Rast P."/>
            <person name="Oberbeckmann S."/>
            <person name="Bunk B."/>
            <person name="Jeske O."/>
            <person name="Meyerdierks A."/>
            <person name="Storesund J.E."/>
            <person name="Kallscheuer N."/>
            <person name="Luecker S."/>
            <person name="Lage O.M."/>
            <person name="Pohl T."/>
            <person name="Merkel B.J."/>
            <person name="Hornburger P."/>
            <person name="Mueller R.-W."/>
            <person name="Bruemmer F."/>
            <person name="Labrenz M."/>
            <person name="Spormann A.M."/>
            <person name="Op Den Camp H."/>
            <person name="Overmann J."/>
            <person name="Amann R."/>
            <person name="Jetten M.S.M."/>
            <person name="Mascher T."/>
            <person name="Medema M.H."/>
            <person name="Devos D.P."/>
            <person name="Kaster A.-K."/>
            <person name="Ovreas L."/>
            <person name="Rohde M."/>
            <person name="Galperin M.Y."/>
            <person name="Jogler C."/>
        </authorList>
    </citation>
    <scope>NUCLEOTIDE SEQUENCE [LARGE SCALE GENOMIC DNA]</scope>
    <source>
        <strain evidence="2 3">KOR42</strain>
    </source>
</reference>
<dbReference type="InterPro" id="IPR013766">
    <property type="entry name" value="Thioredoxin_domain"/>
</dbReference>
<dbReference type="EMBL" id="SIHI01000030">
    <property type="protein sequence ID" value="TWT43586.1"/>
    <property type="molecule type" value="Genomic_DNA"/>
</dbReference>
<dbReference type="RefSeq" id="WP_146511765.1">
    <property type="nucleotide sequence ID" value="NZ_SIHI01000030.1"/>
</dbReference>
<evidence type="ECO:0000313" key="3">
    <source>
        <dbReference type="Proteomes" id="UP000317243"/>
    </source>
</evidence>
<dbReference type="InterPro" id="IPR047262">
    <property type="entry name" value="PRX-like1"/>
</dbReference>
<proteinExistence type="predicted"/>
<dbReference type="PROSITE" id="PS51352">
    <property type="entry name" value="THIOREDOXIN_2"/>
    <property type="match status" value="1"/>
</dbReference>
<dbReference type="PANTHER" id="PTHR43640">
    <property type="entry name" value="OS07G0260300 PROTEIN"/>
    <property type="match status" value="1"/>
</dbReference>
<dbReference type="Pfam" id="PF08534">
    <property type="entry name" value="Redoxin"/>
    <property type="match status" value="1"/>
</dbReference>
<accession>A0A5C5VY81</accession>
<name>A0A5C5VY81_9PLAN</name>
<dbReference type="SUPFAM" id="SSF52833">
    <property type="entry name" value="Thioredoxin-like"/>
    <property type="match status" value="1"/>
</dbReference>
<evidence type="ECO:0000259" key="1">
    <source>
        <dbReference type="PROSITE" id="PS51352"/>
    </source>
</evidence>
<dbReference type="InterPro" id="IPR036249">
    <property type="entry name" value="Thioredoxin-like_sf"/>
</dbReference>
<dbReference type="OrthoDB" id="9809746at2"/>
<dbReference type="InterPro" id="IPR013740">
    <property type="entry name" value="Redoxin"/>
</dbReference>
<dbReference type="CDD" id="cd02969">
    <property type="entry name" value="PRX_like1"/>
    <property type="match status" value="1"/>
</dbReference>
<organism evidence="2 3">
    <name type="scientific">Thalassoglobus neptunius</name>
    <dbReference type="NCBI Taxonomy" id="1938619"/>
    <lineage>
        <taxon>Bacteria</taxon>
        <taxon>Pseudomonadati</taxon>
        <taxon>Planctomycetota</taxon>
        <taxon>Planctomycetia</taxon>
        <taxon>Planctomycetales</taxon>
        <taxon>Planctomycetaceae</taxon>
        <taxon>Thalassoglobus</taxon>
    </lineage>
</organism>